<dbReference type="EMBL" id="FXWH01000004">
    <property type="protein sequence ID" value="SMQ80792.1"/>
    <property type="molecule type" value="Genomic_DNA"/>
</dbReference>
<dbReference type="GO" id="GO:0015627">
    <property type="term" value="C:type II protein secretion system complex"/>
    <property type="evidence" value="ECO:0007669"/>
    <property type="project" value="InterPro"/>
</dbReference>
<dbReference type="RefSeq" id="WP_086435548.1">
    <property type="nucleotide sequence ID" value="NZ_FXWH01000004.1"/>
</dbReference>
<accession>A0A1Y6G2A0</accession>
<feature type="compositionally biased region" description="Polar residues" evidence="1">
    <location>
        <begin position="99"/>
        <end position="123"/>
    </location>
</feature>
<dbReference type="InterPro" id="IPR032389">
    <property type="entry name" value="GspB_C"/>
</dbReference>
<evidence type="ECO:0000256" key="1">
    <source>
        <dbReference type="SAM" id="MobiDB-lite"/>
    </source>
</evidence>
<keyword evidence="5" id="KW-1185">Reference proteome</keyword>
<organism evidence="4 5">
    <name type="scientific">Pseudidiomarina planktonica</name>
    <dbReference type="NCBI Taxonomy" id="1323738"/>
    <lineage>
        <taxon>Bacteria</taxon>
        <taxon>Pseudomonadati</taxon>
        <taxon>Pseudomonadota</taxon>
        <taxon>Gammaproteobacteria</taxon>
        <taxon>Alteromonadales</taxon>
        <taxon>Idiomarinaceae</taxon>
        <taxon>Pseudidiomarina</taxon>
    </lineage>
</organism>
<dbReference type="Proteomes" id="UP000194450">
    <property type="component" value="Unassembled WGS sequence"/>
</dbReference>
<sequence length="245" mass="26517">MSSILAAMRQQKERYQSPSPIQQQPTESPAAARSLLTGLVVAVLGLVVGAGAFYTLGPDTEAKVASNAKADNLVLGAPQQLSLVSLPEPAQPAVAPLPANSNTSQQAIAQETRARQTGTSQQAAREPDAEALDLDSVSPDLLAAFEEALVATADSSGQTQEPSVLPLLTELPDRFQAQVPYFSYDAHNYVSDVDRRFLILGGRRLYEGDYFEDMQVIRIEPQYTVLAINRQAFRQTALEDWTGSR</sequence>
<proteinExistence type="predicted"/>
<feature type="region of interest" description="Disordered" evidence="1">
    <location>
        <begin position="1"/>
        <end position="29"/>
    </location>
</feature>
<evidence type="ECO:0000313" key="5">
    <source>
        <dbReference type="Proteomes" id="UP000194450"/>
    </source>
</evidence>
<keyword evidence="2" id="KW-1133">Transmembrane helix</keyword>
<dbReference type="OrthoDB" id="5432325at2"/>
<reference evidence="5" key="1">
    <citation type="submission" date="2017-04" db="EMBL/GenBank/DDBJ databases">
        <authorList>
            <person name="Varghese N."/>
            <person name="Submissions S."/>
        </authorList>
    </citation>
    <scope>NUCLEOTIDE SEQUENCE [LARGE SCALE GENOMIC DNA]</scope>
</reference>
<feature type="compositionally biased region" description="Polar residues" evidence="1">
    <location>
        <begin position="16"/>
        <end position="27"/>
    </location>
</feature>
<dbReference type="Pfam" id="PF16537">
    <property type="entry name" value="T2SSB"/>
    <property type="match status" value="1"/>
</dbReference>
<name>A0A1Y6G2A0_9GAMM</name>
<protein>
    <submittedName>
        <fullName evidence="4">Type II secretion system protein B</fullName>
    </submittedName>
</protein>
<feature type="region of interest" description="Disordered" evidence="1">
    <location>
        <begin position="92"/>
        <end position="131"/>
    </location>
</feature>
<gene>
    <name evidence="4" type="ORF">SAMN06297229_2411</name>
</gene>
<dbReference type="AlphaFoldDB" id="A0A1Y6G2A0"/>
<evidence type="ECO:0000259" key="3">
    <source>
        <dbReference type="Pfam" id="PF16537"/>
    </source>
</evidence>
<feature type="domain" description="Type II secretion system protein GspB C-terminal" evidence="3">
    <location>
        <begin position="179"/>
        <end position="235"/>
    </location>
</feature>
<keyword evidence="2" id="KW-0472">Membrane</keyword>
<evidence type="ECO:0000313" key="4">
    <source>
        <dbReference type="EMBL" id="SMQ80792.1"/>
    </source>
</evidence>
<evidence type="ECO:0000256" key="2">
    <source>
        <dbReference type="SAM" id="Phobius"/>
    </source>
</evidence>
<feature type="transmembrane region" description="Helical" evidence="2">
    <location>
        <begin position="35"/>
        <end position="56"/>
    </location>
</feature>
<keyword evidence="2" id="KW-0812">Transmembrane</keyword>